<feature type="region of interest" description="Disordered" evidence="1">
    <location>
        <begin position="667"/>
        <end position="694"/>
    </location>
</feature>
<sequence length="934" mass="106677">MFAKFKELRDGLERTMAEEQARLKASAEQKPDKNKNAPASLEGAPPAEFEKVFKDALDTPEESTASSSPSDGSKPAASGSEAKPSDDDSHLKSKDAGPSNVGENNKTTAARTPETTTDSKLPPDVIKRLRKLDKIESQYTSLMRSYKIAHTRVSFIDDFEKALREHTQCSSIRDTEDFVQYVKTTKEKIDLSNEERRRISEEKQTLNEKHKELEEKLPKLEAQLVLRDEEVAKLTADIDELKDKHSKQLEDLNSKLEHNLAEFQKSNEEKDAELKNLRTKYDQKEAELTAEKAKHEAVVKKYEETANMQRVQPSAPITPKPSIPSTAPASKKGGKKNKKNQKKGGASQLPTDLQPTEPLEPSQPSNGETDAEALRAENVKLKEDIASKDVQIEQLTKKRESVLEDKALLEGELSEIAALEARISELEEELADSIKAKEEAESKKQADSELEHKAKLDEKQKEIDELKVQLQATNSELGAAQKLAQERFDNLTRLKDSTARIQADNKNLRQNSAALEAANKQIESFQEERRAFEKHEKEVKRLRQELSDRAYEIKQLHDLHSKTKKELAAEEDKKRVMMRTITRLEDERDKAASNAEKYQKLYDTMRVKGEEIDRTVKKYKQEIADAKAEKEHAVEDLRLKTQQYDSGEKLLASMRHQIAELETRLREAETKSQGSEEELTQLQEHLRGREGEAESLRRRMEGIKNDADARVEDMKSQMEIAIKERDSIEEQSMSDARNHSREVENYKRQIKDKDSRLNPLKEEFAQLEARYQELRKLQQRHDEVGTSYEMTISELRSTLDESEKQVRETEKQVVHLKKLLETTQAQQEKAKRELKTLQSQPKSGAAPGGSDMFNNVERQYIKNILLQLVQAKEPNKRLAIVPAFTQVLPFNKYESSPLPIQYLALSTPQPTTNTFRDETTLFKTAVEHIAIRRG</sequence>
<name>A0A9W8TJH0_9PEZI</name>
<dbReference type="EMBL" id="JANPWZ010002007">
    <property type="protein sequence ID" value="KAJ3561787.1"/>
    <property type="molecule type" value="Genomic_DNA"/>
</dbReference>
<feature type="region of interest" description="Disordered" evidence="1">
    <location>
        <begin position="304"/>
        <end position="376"/>
    </location>
</feature>
<feature type="compositionally biased region" description="Basic and acidic residues" evidence="1">
    <location>
        <begin position="48"/>
        <end position="57"/>
    </location>
</feature>
<evidence type="ECO:0000256" key="1">
    <source>
        <dbReference type="SAM" id="MobiDB-lite"/>
    </source>
</evidence>
<feature type="compositionally biased region" description="Low complexity" evidence="1">
    <location>
        <begin position="62"/>
        <end position="80"/>
    </location>
</feature>
<feature type="compositionally biased region" description="Basic residues" evidence="1">
    <location>
        <begin position="332"/>
        <end position="342"/>
    </location>
</feature>
<feature type="domain" description="GRIP" evidence="2">
    <location>
        <begin position="851"/>
        <end position="901"/>
    </location>
</feature>
<feature type="compositionally biased region" description="Low complexity" evidence="1">
    <location>
        <begin position="107"/>
        <end position="116"/>
    </location>
</feature>
<dbReference type="Proteomes" id="UP001148614">
    <property type="component" value="Unassembled WGS sequence"/>
</dbReference>
<dbReference type="InterPro" id="IPR000237">
    <property type="entry name" value="GRIP_dom"/>
</dbReference>
<comment type="caution">
    <text evidence="3">The sequence shown here is derived from an EMBL/GenBank/DDBJ whole genome shotgun (WGS) entry which is preliminary data.</text>
</comment>
<protein>
    <recommendedName>
        <fullName evidence="2">GRIP domain-containing protein</fullName>
    </recommendedName>
</protein>
<feature type="compositionally biased region" description="Basic and acidic residues" evidence="1">
    <location>
        <begin position="83"/>
        <end position="95"/>
    </location>
</feature>
<dbReference type="PROSITE" id="PS50913">
    <property type="entry name" value="GRIP"/>
    <property type="match status" value="1"/>
</dbReference>
<organism evidence="3 4">
    <name type="scientific">Xylaria arbuscula</name>
    <dbReference type="NCBI Taxonomy" id="114810"/>
    <lineage>
        <taxon>Eukaryota</taxon>
        <taxon>Fungi</taxon>
        <taxon>Dikarya</taxon>
        <taxon>Ascomycota</taxon>
        <taxon>Pezizomycotina</taxon>
        <taxon>Sordariomycetes</taxon>
        <taxon>Xylariomycetidae</taxon>
        <taxon>Xylariales</taxon>
        <taxon>Xylariaceae</taxon>
        <taxon>Xylaria</taxon>
    </lineage>
</organism>
<dbReference type="Pfam" id="PF01465">
    <property type="entry name" value="GRIP"/>
    <property type="match status" value="1"/>
</dbReference>
<accession>A0A9W8TJH0</accession>
<reference evidence="3" key="1">
    <citation type="submission" date="2022-07" db="EMBL/GenBank/DDBJ databases">
        <title>Genome Sequence of Xylaria arbuscula.</title>
        <authorList>
            <person name="Buettner E."/>
        </authorList>
    </citation>
    <scope>NUCLEOTIDE SEQUENCE</scope>
    <source>
        <strain evidence="3">VT107</strain>
    </source>
</reference>
<feature type="region of interest" description="Disordered" evidence="1">
    <location>
        <begin position="728"/>
        <end position="747"/>
    </location>
</feature>
<dbReference type="Gene3D" id="1.10.287.1490">
    <property type="match status" value="2"/>
</dbReference>
<dbReference type="AlphaFoldDB" id="A0A9W8TJH0"/>
<dbReference type="PANTHER" id="PTHR23159:SF60">
    <property type="entry name" value="SPINDLE ASSEMBLY ABNORMAL PROTEIN 4"/>
    <property type="match status" value="1"/>
</dbReference>
<feature type="compositionally biased region" description="Basic and acidic residues" evidence="1">
    <location>
        <begin position="1"/>
        <end position="35"/>
    </location>
</feature>
<dbReference type="PANTHER" id="PTHR23159">
    <property type="entry name" value="CENTROSOMAL PROTEIN 2"/>
    <property type="match status" value="1"/>
</dbReference>
<feature type="region of interest" description="Disordered" evidence="1">
    <location>
        <begin position="437"/>
        <end position="457"/>
    </location>
</feature>
<feature type="compositionally biased region" description="Basic and acidic residues" evidence="1">
    <location>
        <begin position="736"/>
        <end position="747"/>
    </location>
</feature>
<gene>
    <name evidence="3" type="ORF">NPX13_g8809</name>
</gene>
<dbReference type="VEuPathDB" id="FungiDB:F4678DRAFT_286070"/>
<keyword evidence="4" id="KW-1185">Reference proteome</keyword>
<evidence type="ECO:0000259" key="2">
    <source>
        <dbReference type="PROSITE" id="PS50913"/>
    </source>
</evidence>
<proteinExistence type="predicted"/>
<dbReference type="SUPFAM" id="SSF57997">
    <property type="entry name" value="Tropomyosin"/>
    <property type="match status" value="1"/>
</dbReference>
<feature type="compositionally biased region" description="Basic and acidic residues" evidence="1">
    <location>
        <begin position="684"/>
        <end position="694"/>
    </location>
</feature>
<feature type="region of interest" description="Disordered" evidence="1">
    <location>
        <begin position="1"/>
        <end position="130"/>
    </location>
</feature>
<evidence type="ECO:0000313" key="3">
    <source>
        <dbReference type="EMBL" id="KAJ3561787.1"/>
    </source>
</evidence>
<evidence type="ECO:0000313" key="4">
    <source>
        <dbReference type="Proteomes" id="UP001148614"/>
    </source>
</evidence>